<feature type="transmembrane region" description="Helical" evidence="4">
    <location>
        <begin position="989"/>
        <end position="1010"/>
    </location>
</feature>
<dbReference type="InterPro" id="IPR019734">
    <property type="entry name" value="TPR_rpt"/>
</dbReference>
<reference evidence="6" key="1">
    <citation type="submission" date="2020-01" db="EMBL/GenBank/DDBJ databases">
        <authorList>
            <person name="Meier V. D."/>
            <person name="Meier V D."/>
        </authorList>
    </citation>
    <scope>NUCLEOTIDE SEQUENCE</scope>
    <source>
        <strain evidence="6">HLG_WM_MAG_10</strain>
    </source>
</reference>
<dbReference type="PROSITE" id="PS50005">
    <property type="entry name" value="TPR"/>
    <property type="match status" value="1"/>
</dbReference>
<keyword evidence="2 3" id="KW-0802">TPR repeat</keyword>
<evidence type="ECO:0000259" key="5">
    <source>
        <dbReference type="Pfam" id="PF12770"/>
    </source>
</evidence>
<keyword evidence="4" id="KW-0812">Transmembrane</keyword>
<protein>
    <submittedName>
        <fullName evidence="6">TPR repeat-containing protein</fullName>
    </submittedName>
</protein>
<dbReference type="PANTHER" id="PTHR45641:SF19">
    <property type="entry name" value="NEPHROCYSTIN-3"/>
    <property type="match status" value="1"/>
</dbReference>
<keyword evidence="4" id="KW-1133">Transmembrane helix</keyword>
<accession>A0A6S6TSG2</accession>
<evidence type="ECO:0000256" key="4">
    <source>
        <dbReference type="SAM" id="Phobius"/>
    </source>
</evidence>
<dbReference type="AlphaFoldDB" id="A0A6S6TSG2"/>
<evidence type="ECO:0000313" key="6">
    <source>
        <dbReference type="EMBL" id="CAA6817996.1"/>
    </source>
</evidence>
<dbReference type="Gene3D" id="1.25.40.10">
    <property type="entry name" value="Tetratricopeptide repeat domain"/>
    <property type="match status" value="3"/>
</dbReference>
<evidence type="ECO:0000256" key="3">
    <source>
        <dbReference type="PROSITE-ProRule" id="PRU00339"/>
    </source>
</evidence>
<keyword evidence="1" id="KW-0677">Repeat</keyword>
<gene>
    <name evidence="6" type="ORF">HELGO_WM43388</name>
</gene>
<evidence type="ECO:0000256" key="2">
    <source>
        <dbReference type="ARBA" id="ARBA00022803"/>
    </source>
</evidence>
<dbReference type="Pfam" id="PF12770">
    <property type="entry name" value="CHAT"/>
    <property type="match status" value="1"/>
</dbReference>
<dbReference type="SUPFAM" id="SSF48452">
    <property type="entry name" value="TPR-like"/>
    <property type="match status" value="3"/>
</dbReference>
<dbReference type="Pfam" id="PF13424">
    <property type="entry name" value="TPR_12"/>
    <property type="match status" value="3"/>
</dbReference>
<organism evidence="6">
    <name type="scientific">uncultured Aureispira sp</name>
    <dbReference type="NCBI Taxonomy" id="1331704"/>
    <lineage>
        <taxon>Bacteria</taxon>
        <taxon>Pseudomonadati</taxon>
        <taxon>Bacteroidota</taxon>
        <taxon>Saprospiria</taxon>
        <taxon>Saprospirales</taxon>
        <taxon>Saprospiraceae</taxon>
        <taxon>Aureispira</taxon>
        <taxon>environmental samples</taxon>
    </lineage>
</organism>
<dbReference type="EMBL" id="CACVAQ010000258">
    <property type="protein sequence ID" value="CAA6817996.1"/>
    <property type="molecule type" value="Genomic_DNA"/>
</dbReference>
<dbReference type="Pfam" id="PF13374">
    <property type="entry name" value="TPR_10"/>
    <property type="match status" value="2"/>
</dbReference>
<proteinExistence type="predicted"/>
<feature type="repeat" description="TPR" evidence="3">
    <location>
        <begin position="200"/>
        <end position="233"/>
    </location>
</feature>
<dbReference type="SMART" id="SM00028">
    <property type="entry name" value="TPR"/>
    <property type="match status" value="6"/>
</dbReference>
<dbReference type="PANTHER" id="PTHR45641">
    <property type="entry name" value="TETRATRICOPEPTIDE REPEAT PROTEIN (AFU_ORTHOLOGUE AFUA_6G03870)"/>
    <property type="match status" value="1"/>
</dbReference>
<dbReference type="InterPro" id="IPR024983">
    <property type="entry name" value="CHAT_dom"/>
</dbReference>
<dbReference type="InterPro" id="IPR011990">
    <property type="entry name" value="TPR-like_helical_dom_sf"/>
</dbReference>
<feature type="domain" description="CHAT" evidence="5">
    <location>
        <begin position="676"/>
        <end position="977"/>
    </location>
</feature>
<evidence type="ECO:0000256" key="1">
    <source>
        <dbReference type="ARBA" id="ARBA00022737"/>
    </source>
</evidence>
<name>A0A6S6TSG2_9BACT</name>
<sequence length="1014" mass="115621">MKYLFLFFILFFLHQNSFGQKRFPSFFVEEDLIALDSLSDDAYRKGDYKGAIVYGKTLLKKIELRSGTQDSSYAYFVNYLGFMNMHMGNYAVAEKLLLQSKRIYTNIYGEEHQEVLNSLSGLAGLYKAMGHYKKAEKVLLKVKKINAKLVGTEHQAYAVTLASLGGLYYCTGHYEEAEALYLETKRIHVKVYGAIHEECSNVLANLASLYIVTNRYEEAESLYLEALSIDEKTRGENHPSYALKLNNLAVLYFRMGRDEEGEIACLKAEKIQENTLGVEHSQYANSLTILASSYQKQGRKKEAVVLFLKARALLKKTLGVNHPKYGQVLLDLAKVYFEMGWYYDALLLELESLEITTNRLGVEHQDYAACLNALGQTYLKLNQMPKARDFLAKALQATSGLNISVVITEEWKDSLITANYFSIAHINQALISLNHLYLLLEKEAPKSRQAKQLILSKLAHGLFDKIRKLHTNSTSKLRMLGRSEKWTSRGLYLLGQAGQVEEAFDLAEASKSVLLLEATKSEKAYRLGDLHDSLMLKEKQLFKERDQLQANIIKKRPKVEQDSLRVLLNIVHQNIRSFVGELEENNPNYAQLKYKNNNAKLREIQALLEPKTALLEYVVTDSILYLFYMDKHKYKMLPQPIRRGRLKTQIHQLYSALRDYALFVNQEEKSYEAYTRPAHWFYKNLIAPIIADAVDINHFIIVPDGELGYLPFETFLIQPAKQGAPNYKDLEYLVKHYKISYNYSATLWKENKQRKKTRNNGQMLAMAGNYDLQLDSSKKHFRLSNYYRSRSGLQPLDAAQIEVHVLSEEFQGYFGFDTGASERLFKEKAGDYAVIHLAMHGCLDSKHPILSSLIFTEDGDSLENSLLQAYEISNLKLNADLVVLSACETGYGTFEKGNGIASLARSFMYAGASSMVVTLWPVNDYVTSEIMKELYSNLSNGMTKSEALQQAKLKFMARASVIGQHPAFWSPFVLIGNDEPIQIMRKSHAFFWAMVLAALAIVTIGGVWFWKKRS</sequence>
<keyword evidence="4" id="KW-0472">Membrane</keyword>